<evidence type="ECO:0000256" key="4">
    <source>
        <dbReference type="ARBA" id="ARBA00023136"/>
    </source>
</evidence>
<feature type="region of interest" description="Disordered" evidence="6">
    <location>
        <begin position="1077"/>
        <end position="1281"/>
    </location>
</feature>
<proteinExistence type="predicted"/>
<feature type="region of interest" description="Disordered" evidence="6">
    <location>
        <begin position="1041"/>
        <end position="1061"/>
    </location>
</feature>
<feature type="compositionally biased region" description="Low complexity" evidence="6">
    <location>
        <begin position="1190"/>
        <end position="1199"/>
    </location>
</feature>
<dbReference type="Gramene" id="GBG60683">
    <property type="protein sequence ID" value="GBG60683"/>
    <property type="gene ID" value="CBR_g12419"/>
</dbReference>
<keyword evidence="3" id="KW-1133">Transmembrane helix</keyword>
<dbReference type="InterPro" id="IPR007656">
    <property type="entry name" value="GTD-bd"/>
</dbReference>
<feature type="region of interest" description="Disordered" evidence="6">
    <location>
        <begin position="882"/>
        <end position="919"/>
    </location>
</feature>
<organism evidence="8 9">
    <name type="scientific">Chara braunii</name>
    <name type="common">Braun's stonewort</name>
    <dbReference type="NCBI Taxonomy" id="69332"/>
    <lineage>
        <taxon>Eukaryota</taxon>
        <taxon>Viridiplantae</taxon>
        <taxon>Streptophyta</taxon>
        <taxon>Charophyceae</taxon>
        <taxon>Charales</taxon>
        <taxon>Characeae</taxon>
        <taxon>Chara</taxon>
    </lineage>
</organism>
<evidence type="ECO:0000256" key="5">
    <source>
        <dbReference type="SAM" id="Coils"/>
    </source>
</evidence>
<dbReference type="PANTHER" id="PTHR31448:SF3">
    <property type="entry name" value="MYOSIN-BINDING PROTEIN 2"/>
    <property type="match status" value="1"/>
</dbReference>
<evidence type="ECO:0000313" key="8">
    <source>
        <dbReference type="EMBL" id="GBG60683.1"/>
    </source>
</evidence>
<feature type="compositionally biased region" description="Low complexity" evidence="6">
    <location>
        <begin position="1265"/>
        <end position="1274"/>
    </location>
</feature>
<evidence type="ECO:0000313" key="9">
    <source>
        <dbReference type="Proteomes" id="UP000265515"/>
    </source>
</evidence>
<dbReference type="GO" id="GO:0080115">
    <property type="term" value="F:myosin XI tail binding"/>
    <property type="evidence" value="ECO:0007669"/>
    <property type="project" value="UniProtKB-ARBA"/>
</dbReference>
<evidence type="ECO:0000259" key="7">
    <source>
        <dbReference type="PROSITE" id="PS51775"/>
    </source>
</evidence>
<feature type="compositionally biased region" description="Gly residues" evidence="6">
    <location>
        <begin position="611"/>
        <end position="627"/>
    </location>
</feature>
<feature type="coiled-coil region" evidence="5">
    <location>
        <begin position="505"/>
        <end position="578"/>
    </location>
</feature>
<dbReference type="InterPro" id="IPR039306">
    <property type="entry name" value="MYOB"/>
</dbReference>
<feature type="compositionally biased region" description="Basic and acidic residues" evidence="6">
    <location>
        <begin position="432"/>
        <end position="448"/>
    </location>
</feature>
<feature type="compositionally biased region" description="Basic and acidic residues" evidence="6">
    <location>
        <begin position="945"/>
        <end position="992"/>
    </location>
</feature>
<feature type="compositionally biased region" description="Acidic residues" evidence="6">
    <location>
        <begin position="449"/>
        <end position="460"/>
    </location>
</feature>
<evidence type="ECO:0000256" key="2">
    <source>
        <dbReference type="ARBA" id="ARBA00022692"/>
    </source>
</evidence>
<dbReference type="Pfam" id="PF04576">
    <property type="entry name" value="Zein-binding"/>
    <property type="match status" value="1"/>
</dbReference>
<dbReference type="EMBL" id="BFEA01000014">
    <property type="protein sequence ID" value="GBG60683.1"/>
    <property type="molecule type" value="Genomic_DNA"/>
</dbReference>
<feature type="compositionally biased region" description="Gly residues" evidence="6">
    <location>
        <begin position="185"/>
        <end position="201"/>
    </location>
</feature>
<dbReference type="Proteomes" id="UP000265515">
    <property type="component" value="Unassembled WGS sequence"/>
</dbReference>
<feature type="compositionally biased region" description="Basic and acidic residues" evidence="6">
    <location>
        <begin position="143"/>
        <end position="160"/>
    </location>
</feature>
<feature type="compositionally biased region" description="Gly residues" evidence="6">
    <location>
        <begin position="1112"/>
        <end position="1126"/>
    </location>
</feature>
<feature type="compositionally biased region" description="Acidic residues" evidence="6">
    <location>
        <begin position="703"/>
        <end position="717"/>
    </location>
</feature>
<feature type="compositionally biased region" description="Gly residues" evidence="6">
    <location>
        <begin position="682"/>
        <end position="692"/>
    </location>
</feature>
<comment type="subcellular location">
    <subcellularLocation>
        <location evidence="1">Membrane</location>
        <topology evidence="1">Single-pass membrane protein</topology>
    </subcellularLocation>
</comment>
<feature type="region of interest" description="Disordered" evidence="6">
    <location>
        <begin position="136"/>
        <end position="160"/>
    </location>
</feature>
<dbReference type="PANTHER" id="PTHR31448">
    <property type="entry name" value="MYOSIN-BINDING PROTEIN 2"/>
    <property type="match status" value="1"/>
</dbReference>
<evidence type="ECO:0000256" key="3">
    <source>
        <dbReference type="ARBA" id="ARBA00022989"/>
    </source>
</evidence>
<comment type="caution">
    <text evidence="8">The sequence shown here is derived from an EMBL/GenBank/DDBJ whole genome shotgun (WGS) entry which is preliminary data.</text>
</comment>
<name>A0A388JSD8_CHABU</name>
<evidence type="ECO:0000256" key="1">
    <source>
        <dbReference type="ARBA" id="ARBA00004167"/>
    </source>
</evidence>
<reference evidence="8 9" key="1">
    <citation type="journal article" date="2018" name="Cell">
        <title>The Chara Genome: Secondary Complexity and Implications for Plant Terrestrialization.</title>
        <authorList>
            <person name="Nishiyama T."/>
            <person name="Sakayama H."/>
            <person name="Vries J.D."/>
            <person name="Buschmann H."/>
            <person name="Saint-Marcoux D."/>
            <person name="Ullrich K.K."/>
            <person name="Haas F.B."/>
            <person name="Vanderstraeten L."/>
            <person name="Becker D."/>
            <person name="Lang D."/>
            <person name="Vosolsobe S."/>
            <person name="Rombauts S."/>
            <person name="Wilhelmsson P.K.I."/>
            <person name="Janitza P."/>
            <person name="Kern R."/>
            <person name="Heyl A."/>
            <person name="Rumpler F."/>
            <person name="Villalobos L.I.A.C."/>
            <person name="Clay J.M."/>
            <person name="Skokan R."/>
            <person name="Toyoda A."/>
            <person name="Suzuki Y."/>
            <person name="Kagoshima H."/>
            <person name="Schijlen E."/>
            <person name="Tajeshwar N."/>
            <person name="Catarino B."/>
            <person name="Hetherington A.J."/>
            <person name="Saltykova A."/>
            <person name="Bonnot C."/>
            <person name="Breuninger H."/>
            <person name="Symeonidi A."/>
            <person name="Radhakrishnan G.V."/>
            <person name="Van Nieuwerburgh F."/>
            <person name="Deforce D."/>
            <person name="Chang C."/>
            <person name="Karol K.G."/>
            <person name="Hedrich R."/>
            <person name="Ulvskov P."/>
            <person name="Glockner G."/>
            <person name="Delwiche C.F."/>
            <person name="Petrasek J."/>
            <person name="Van de Peer Y."/>
            <person name="Friml J."/>
            <person name="Beilby M."/>
            <person name="Dolan L."/>
            <person name="Kohara Y."/>
            <person name="Sugano S."/>
            <person name="Fujiyama A."/>
            <person name="Delaux P.-M."/>
            <person name="Quint M."/>
            <person name="TheiBen G."/>
            <person name="Hagemann M."/>
            <person name="Harholt J."/>
            <person name="Dunand C."/>
            <person name="Zachgo S."/>
            <person name="Langdale J."/>
            <person name="Maumus F."/>
            <person name="Straeten D.V.D."/>
            <person name="Gould S.B."/>
            <person name="Rensing S.A."/>
        </authorList>
    </citation>
    <scope>NUCLEOTIDE SEQUENCE [LARGE SCALE GENOMIC DNA]</scope>
    <source>
        <strain evidence="8 9">S276</strain>
    </source>
</reference>
<evidence type="ECO:0000256" key="6">
    <source>
        <dbReference type="SAM" id="MobiDB-lite"/>
    </source>
</evidence>
<dbReference type="PROSITE" id="PS51775">
    <property type="entry name" value="GTD_BINDING"/>
    <property type="match status" value="1"/>
</dbReference>
<feature type="region of interest" description="Disordered" evidence="6">
    <location>
        <begin position="933"/>
        <end position="994"/>
    </location>
</feature>
<keyword evidence="2" id="KW-0812">Transmembrane</keyword>
<feature type="compositionally biased region" description="Basic and acidic residues" evidence="6">
    <location>
        <begin position="1133"/>
        <end position="1149"/>
    </location>
</feature>
<protein>
    <recommendedName>
        <fullName evidence="7">GTD-binding domain-containing protein</fullName>
    </recommendedName>
</protein>
<feature type="compositionally biased region" description="Polar residues" evidence="6">
    <location>
        <begin position="233"/>
        <end position="247"/>
    </location>
</feature>
<keyword evidence="5" id="KW-0175">Coiled coil</keyword>
<keyword evidence="9" id="KW-1185">Reference proteome</keyword>
<gene>
    <name evidence="8" type="ORF">CBR_g12419</name>
</gene>
<feature type="region of interest" description="Disordered" evidence="6">
    <location>
        <begin position="1369"/>
        <end position="1392"/>
    </location>
</feature>
<dbReference type="GO" id="GO:0016020">
    <property type="term" value="C:membrane"/>
    <property type="evidence" value="ECO:0007669"/>
    <property type="project" value="UniProtKB-SubCell"/>
</dbReference>
<sequence>MENSVPETKKMMEGRLAESTRNILESSGGVVYEEKRKLLKSAPNLMAERKAFTGAKTEWTIPVFFTDLYELLLSFTFLLRTIVMSAALMILKVVARGDDGMDIFARSDGKGRERIAAMTEAEEVGEGVDGERWKMAAGEEGEEERRTLGDSGGELRARGGRRGVKDGVFESFQDYTPSTMMGMSSVGGGGGGRSGGGGGVGSQVAFGQPTLSSGRIEYRRRGGLGGGGGGDQWTRSSSAIGMATGSSVGRGGENEVGNAPRKGVGARRSFLGSSGGLGDAEETVVGSGDEEEMDFFPVEFTEEEGETDTEEFSRQLRFVIDPVGSEDGGRGGMGKVRASLGVSKSGGGGGVRAEDDVVAALEFDDDDVVEVHGDDEGEDGDEDDARKGPLVEEKEEDEGEGEVGKEKGLGSGIRGSVVVLQEVPRDGGVQEVTRDGGAERLEGERSGDEQEEEDEEEELGVEGPIPRAVGDRGADMPKEEAELQHAFDTLKKELEFERSAAATAAEEAMMMIMRLQKEKAALQMASKQSARVADERQAYDEAELDIMKELLLKREEEKRILEKRIKTYKREVEVFRTERLRRRSRGGGGGGRYGSESESDHSRRHSLSYSSGGGGGGGVGGGAVGGRYGRESEKKPLFAGDHGFHSAPSEAAASIGGENEEHGDDEVEAPSTKVKKSFAGVGRMGGGRGGGLHDLASVNGTSADEEGRDEDDEDEKMDGEGSVVSAGGVSVLSWRGMVGDLRSIDGGKYSAAEEMELMGGFAGARGGARGRYDSHHDDEDERWMLMSLGGSVKSLPSLVKPASALSLSQAVGGGDIATLSLSQQQHALLAEQEEEVLSASPRSSMRSFRVVEAASAASAASAAPAAPAAAVDDDTGSVSKLLASPRAAAPPTAESIKSSGEERRMFVGPSEGEDEENAAKAARMIDDRGMEIDDAASCRSGARSVRSDLDRAGGKGKQKQDRQDSRVETRAESDGEKSMMSEARSMRSEVRSVKSLRSTRSIKAIIPGQANGKLVESFHSEDVSAEESDDRMALPPMAVGGGSRGAGGGGGGGGGRSWFDHEEDSDVVVGAAGIDFSSPSISRKARGGSWGRGVMSNRASGGEEDMMEAAAGLGGVVGKGKGGGGDSSSAAGSRRDHEVLGLRSERIESSADEEENLRQSRGGPEPATIPSVRRGRSEAEDDGFGGAAGGRRVASSRRGLPVVEESKQRYPDEDDYYDEEEGEEEEEEEEELMEGEEVYTDEYEDGDMEEEEGDEEEEEEEEVGSTELSTSSGTASPLKQKHMKVEEEIDDLYCRLEMLAREKQLMASLQKNEPASPLFGVKGAGALNGDVRDKKQLLPTAAKEIPTLRPEFSPGLFSKKQDVITTDWESMKNNAGGKSTKQNHVTTTTKVF</sequence>
<feature type="compositionally biased region" description="Gly residues" evidence="6">
    <location>
        <begin position="1041"/>
        <end position="1056"/>
    </location>
</feature>
<keyword evidence="4" id="KW-0472">Membrane</keyword>
<feature type="domain" description="GTD-binding" evidence="7">
    <location>
        <begin position="471"/>
        <end position="569"/>
    </location>
</feature>
<feature type="compositionally biased region" description="Acidic residues" evidence="6">
    <location>
        <begin position="1212"/>
        <end position="1264"/>
    </location>
</feature>
<accession>A0A388JSD8</accession>
<feature type="region of interest" description="Disordered" evidence="6">
    <location>
        <begin position="582"/>
        <end position="723"/>
    </location>
</feature>
<feature type="region of interest" description="Disordered" evidence="6">
    <location>
        <begin position="424"/>
        <end position="476"/>
    </location>
</feature>
<feature type="region of interest" description="Disordered" evidence="6">
    <location>
        <begin position="363"/>
        <end position="410"/>
    </location>
</feature>
<feature type="region of interest" description="Disordered" evidence="6">
    <location>
        <begin position="175"/>
        <end position="288"/>
    </location>
</feature>